<gene>
    <name evidence="2" type="ORF">CEXT_31891</name>
</gene>
<evidence type="ECO:0000313" key="2">
    <source>
        <dbReference type="EMBL" id="GIY96330.1"/>
    </source>
</evidence>
<dbReference type="AlphaFoldDB" id="A0AAV4XQX2"/>
<evidence type="ECO:0008006" key="4">
    <source>
        <dbReference type="Google" id="ProtNLM"/>
    </source>
</evidence>
<dbReference type="EMBL" id="BPLR01000646">
    <property type="protein sequence ID" value="GIY96330.1"/>
    <property type="molecule type" value="Genomic_DNA"/>
</dbReference>
<feature type="chain" id="PRO_5043955050" description="Secreted protein" evidence="1">
    <location>
        <begin position="25"/>
        <end position="85"/>
    </location>
</feature>
<name>A0AAV4XQX2_CAEEX</name>
<organism evidence="2 3">
    <name type="scientific">Caerostris extrusa</name>
    <name type="common">Bark spider</name>
    <name type="synonym">Caerostris bankana</name>
    <dbReference type="NCBI Taxonomy" id="172846"/>
    <lineage>
        <taxon>Eukaryota</taxon>
        <taxon>Metazoa</taxon>
        <taxon>Ecdysozoa</taxon>
        <taxon>Arthropoda</taxon>
        <taxon>Chelicerata</taxon>
        <taxon>Arachnida</taxon>
        <taxon>Araneae</taxon>
        <taxon>Araneomorphae</taxon>
        <taxon>Entelegynae</taxon>
        <taxon>Araneoidea</taxon>
        <taxon>Araneidae</taxon>
        <taxon>Caerostris</taxon>
    </lineage>
</organism>
<protein>
    <recommendedName>
        <fullName evidence="4">Secreted protein</fullName>
    </recommendedName>
</protein>
<evidence type="ECO:0000313" key="3">
    <source>
        <dbReference type="Proteomes" id="UP001054945"/>
    </source>
</evidence>
<reference evidence="2 3" key="1">
    <citation type="submission" date="2021-06" db="EMBL/GenBank/DDBJ databases">
        <title>Caerostris extrusa draft genome.</title>
        <authorList>
            <person name="Kono N."/>
            <person name="Arakawa K."/>
        </authorList>
    </citation>
    <scope>NUCLEOTIDE SEQUENCE [LARGE SCALE GENOMIC DNA]</scope>
</reference>
<comment type="caution">
    <text evidence="2">The sequence shown here is derived from an EMBL/GenBank/DDBJ whole genome shotgun (WGS) entry which is preliminary data.</text>
</comment>
<evidence type="ECO:0000256" key="1">
    <source>
        <dbReference type="SAM" id="SignalP"/>
    </source>
</evidence>
<sequence length="85" mass="9690">MSAAFAIRFLAWVGELVIWGDVHSSHVCGRDVVKESFLILMNACDEVFVGTTDNRRFWCWCGFKILDCIALKVNGLAKVIRFETY</sequence>
<keyword evidence="1" id="KW-0732">Signal</keyword>
<proteinExistence type="predicted"/>
<feature type="signal peptide" evidence="1">
    <location>
        <begin position="1"/>
        <end position="24"/>
    </location>
</feature>
<keyword evidence="3" id="KW-1185">Reference proteome</keyword>
<dbReference type="Proteomes" id="UP001054945">
    <property type="component" value="Unassembled WGS sequence"/>
</dbReference>
<accession>A0AAV4XQX2</accession>